<evidence type="ECO:0000259" key="3">
    <source>
        <dbReference type="Pfam" id="PF01007"/>
    </source>
</evidence>
<evidence type="ECO:0000256" key="1">
    <source>
        <dbReference type="RuleBase" id="RU003822"/>
    </source>
</evidence>
<keyword evidence="2" id="KW-0472">Membrane</keyword>
<feature type="domain" description="Potassium channel inwardly rectifying transmembrane" evidence="3">
    <location>
        <begin position="70"/>
        <end position="168"/>
    </location>
</feature>
<keyword evidence="1" id="KW-0851">Voltage-gated channel</keyword>
<dbReference type="EMBL" id="BTSY01000007">
    <property type="protein sequence ID" value="GMT36910.1"/>
    <property type="molecule type" value="Genomic_DNA"/>
</dbReference>
<dbReference type="GO" id="GO:0034702">
    <property type="term" value="C:monoatomic ion channel complex"/>
    <property type="evidence" value="ECO:0007669"/>
    <property type="project" value="UniProtKB-KW"/>
</dbReference>
<comment type="caution">
    <text evidence="4">The sequence shown here is derived from an EMBL/GenBank/DDBJ whole genome shotgun (WGS) entry which is preliminary data.</text>
</comment>
<dbReference type="PANTHER" id="PTHR11767">
    <property type="entry name" value="INWARD RECTIFIER POTASSIUM CHANNEL"/>
    <property type="match status" value="1"/>
</dbReference>
<accession>A0AAV5X1W1</accession>
<dbReference type="Gene3D" id="1.10.287.70">
    <property type="match status" value="1"/>
</dbReference>
<proteinExistence type="inferred from homology"/>
<keyword evidence="5" id="KW-1185">Reference proteome</keyword>
<keyword evidence="1" id="KW-0630">Potassium</keyword>
<dbReference type="PRINTS" id="PR01320">
    <property type="entry name" value="KIRCHANNEL"/>
</dbReference>
<sequence>GRKKAIVGLTPSVAALLSAERREREMEPEQERLVAKQQDEDIPTQINTTKYARFFRTPKIGSRRIRNRLVQKQGICNISLKNVPKQRRKYFSDIFTTIIEMKWRWCLLFFSFQFCFSWCFFSCIYYFIAYSHGDFVHTNDTNWKPCIGNVQSGLNVFIFSFTTQTTIGEWYTK</sequence>
<dbReference type="Proteomes" id="UP001432322">
    <property type="component" value="Unassembled WGS sequence"/>
</dbReference>
<reference evidence="4" key="1">
    <citation type="submission" date="2023-10" db="EMBL/GenBank/DDBJ databases">
        <title>Genome assembly of Pristionchus species.</title>
        <authorList>
            <person name="Yoshida K."/>
            <person name="Sommer R.J."/>
        </authorList>
    </citation>
    <scope>NUCLEOTIDE SEQUENCE</scope>
    <source>
        <strain evidence="4">RS5133</strain>
    </source>
</reference>
<keyword evidence="1 2" id="KW-0812">Transmembrane</keyword>
<evidence type="ECO:0000313" key="4">
    <source>
        <dbReference type="EMBL" id="GMT36910.1"/>
    </source>
</evidence>
<dbReference type="InterPro" id="IPR016449">
    <property type="entry name" value="K_chnl_inward-rec_Kir"/>
</dbReference>
<dbReference type="Gene3D" id="2.60.40.1400">
    <property type="entry name" value="G protein-activated inward rectifier potassium channel 1"/>
    <property type="match status" value="1"/>
</dbReference>
<feature type="transmembrane region" description="Helical" evidence="2">
    <location>
        <begin position="105"/>
        <end position="128"/>
    </location>
</feature>
<dbReference type="AlphaFoldDB" id="A0AAV5X1W1"/>
<feature type="non-terminal residue" evidence="4">
    <location>
        <position position="1"/>
    </location>
</feature>
<dbReference type="InterPro" id="IPR013518">
    <property type="entry name" value="K_chnl_inward-rec_Kir_cyto"/>
</dbReference>
<dbReference type="InterPro" id="IPR040445">
    <property type="entry name" value="Kir_TM"/>
</dbReference>
<dbReference type="GO" id="GO:0005886">
    <property type="term" value="C:plasma membrane"/>
    <property type="evidence" value="ECO:0007669"/>
    <property type="project" value="TreeGrafter"/>
</dbReference>
<keyword evidence="2" id="KW-1133">Transmembrane helix</keyword>
<feature type="non-terminal residue" evidence="4">
    <location>
        <position position="173"/>
    </location>
</feature>
<keyword evidence="1" id="KW-0813">Transport</keyword>
<keyword evidence="1" id="KW-0407">Ion channel</keyword>
<comment type="subcellular location">
    <subcellularLocation>
        <location evidence="1">Membrane</location>
        <topology evidence="1">Multi-pass membrane protein</topology>
    </subcellularLocation>
</comment>
<comment type="similarity">
    <text evidence="1">Belongs to the inward rectifier-type potassium channel (TC 1.A.2.1) family.</text>
</comment>
<gene>
    <name evidence="4" type="ORF">PFISCL1PPCAC_28207</name>
</gene>
<organism evidence="4 5">
    <name type="scientific">Pristionchus fissidentatus</name>
    <dbReference type="NCBI Taxonomy" id="1538716"/>
    <lineage>
        <taxon>Eukaryota</taxon>
        <taxon>Metazoa</taxon>
        <taxon>Ecdysozoa</taxon>
        <taxon>Nematoda</taxon>
        <taxon>Chromadorea</taxon>
        <taxon>Rhabditida</taxon>
        <taxon>Rhabditina</taxon>
        <taxon>Diplogasteromorpha</taxon>
        <taxon>Diplogasteroidea</taxon>
        <taxon>Neodiplogasteridae</taxon>
        <taxon>Pristionchus</taxon>
    </lineage>
</organism>
<keyword evidence="1" id="KW-0406">Ion transport</keyword>
<dbReference type="SUPFAM" id="SSF81324">
    <property type="entry name" value="Voltage-gated potassium channels"/>
    <property type="match status" value="1"/>
</dbReference>
<keyword evidence="1" id="KW-0633">Potassium transport</keyword>
<name>A0AAV5X1W1_9BILA</name>
<evidence type="ECO:0000256" key="2">
    <source>
        <dbReference type="SAM" id="Phobius"/>
    </source>
</evidence>
<dbReference type="GO" id="GO:0034765">
    <property type="term" value="P:regulation of monoatomic ion transmembrane transport"/>
    <property type="evidence" value="ECO:0007669"/>
    <property type="project" value="TreeGrafter"/>
</dbReference>
<dbReference type="PANTHER" id="PTHR11767:SF102">
    <property type="entry name" value="INWARDLY RECTIFYING POTASSIUM CHANNEL 1, ISOFORM F"/>
    <property type="match status" value="1"/>
</dbReference>
<dbReference type="GO" id="GO:0005242">
    <property type="term" value="F:inward rectifier potassium channel activity"/>
    <property type="evidence" value="ECO:0007669"/>
    <property type="project" value="InterPro"/>
</dbReference>
<evidence type="ECO:0000313" key="5">
    <source>
        <dbReference type="Proteomes" id="UP001432322"/>
    </source>
</evidence>
<protein>
    <recommendedName>
        <fullName evidence="3">Potassium channel inwardly rectifying transmembrane domain-containing protein</fullName>
    </recommendedName>
</protein>
<dbReference type="Pfam" id="PF01007">
    <property type="entry name" value="IRK"/>
    <property type="match status" value="1"/>
</dbReference>
<dbReference type="GO" id="GO:1990573">
    <property type="term" value="P:potassium ion import across plasma membrane"/>
    <property type="evidence" value="ECO:0007669"/>
    <property type="project" value="TreeGrafter"/>
</dbReference>